<keyword evidence="6" id="KW-1185">Reference proteome</keyword>
<dbReference type="Pfam" id="PF01406">
    <property type="entry name" value="tRNA-synt_1e"/>
    <property type="match status" value="1"/>
</dbReference>
<dbReference type="SUPFAM" id="SSF52374">
    <property type="entry name" value="Nucleotidylyl transferase"/>
    <property type="match status" value="1"/>
</dbReference>
<keyword evidence="1" id="KW-0436">Ligase</keyword>
<gene>
    <name evidence="5" type="ORF">H0E87_015826</name>
</gene>
<keyword evidence="3" id="KW-0067">ATP-binding</keyword>
<sequence length="120" mass="13882">MANNEELKLYNSMTQQKEVFKPQIPGKVSMYVCGVTSYDFSHLGHARAAVAFDILLRLYYNNDDVQIIRRANKLGEDPLTLSSRFCEEYLVDITELQCLVPTHQPRVTDHMEQIKDMITQ</sequence>
<dbReference type="GO" id="GO:0005737">
    <property type="term" value="C:cytoplasm"/>
    <property type="evidence" value="ECO:0007669"/>
    <property type="project" value="TreeGrafter"/>
</dbReference>
<comment type="caution">
    <text evidence="5">The sequence shown here is derived from an EMBL/GenBank/DDBJ whole genome shotgun (WGS) entry which is preliminary data.</text>
</comment>
<proteinExistence type="predicted"/>
<dbReference type="GO" id="GO:0005524">
    <property type="term" value="F:ATP binding"/>
    <property type="evidence" value="ECO:0007669"/>
    <property type="project" value="UniProtKB-KW"/>
</dbReference>
<organism evidence="5 6">
    <name type="scientific">Populus deltoides</name>
    <name type="common">Eastern poplar</name>
    <name type="synonym">Eastern cottonwood</name>
    <dbReference type="NCBI Taxonomy" id="3696"/>
    <lineage>
        <taxon>Eukaryota</taxon>
        <taxon>Viridiplantae</taxon>
        <taxon>Streptophyta</taxon>
        <taxon>Embryophyta</taxon>
        <taxon>Tracheophyta</taxon>
        <taxon>Spermatophyta</taxon>
        <taxon>Magnoliopsida</taxon>
        <taxon>eudicotyledons</taxon>
        <taxon>Gunneridae</taxon>
        <taxon>Pentapetalae</taxon>
        <taxon>rosids</taxon>
        <taxon>fabids</taxon>
        <taxon>Malpighiales</taxon>
        <taxon>Salicaceae</taxon>
        <taxon>Saliceae</taxon>
        <taxon>Populus</taxon>
    </lineage>
</organism>
<name>A0A8T2Y6K2_POPDE</name>
<dbReference type="InterPro" id="IPR014729">
    <property type="entry name" value="Rossmann-like_a/b/a_fold"/>
</dbReference>
<dbReference type="Gene3D" id="3.40.50.620">
    <property type="entry name" value="HUPs"/>
    <property type="match status" value="1"/>
</dbReference>
<dbReference type="PANTHER" id="PTHR10890:SF26">
    <property type="entry name" value="CYSTEINE--TRNA LIGASE 1, CYTOPLASMIC-RELATED"/>
    <property type="match status" value="1"/>
</dbReference>
<evidence type="ECO:0000313" key="6">
    <source>
        <dbReference type="Proteomes" id="UP000807159"/>
    </source>
</evidence>
<dbReference type="InterPro" id="IPR032678">
    <property type="entry name" value="tRNA-synt_1_cat_dom"/>
</dbReference>
<dbReference type="EMBL" id="JACEGQ020000008">
    <property type="protein sequence ID" value="KAH8500745.1"/>
    <property type="molecule type" value="Genomic_DNA"/>
</dbReference>
<evidence type="ECO:0000256" key="2">
    <source>
        <dbReference type="ARBA" id="ARBA00022741"/>
    </source>
</evidence>
<evidence type="ECO:0000256" key="1">
    <source>
        <dbReference type="ARBA" id="ARBA00022598"/>
    </source>
</evidence>
<dbReference type="InterPro" id="IPR024909">
    <property type="entry name" value="Cys-tRNA/MSH_ligase"/>
</dbReference>
<dbReference type="PANTHER" id="PTHR10890">
    <property type="entry name" value="CYSTEINYL-TRNA SYNTHETASE"/>
    <property type="match status" value="1"/>
</dbReference>
<feature type="non-terminal residue" evidence="5">
    <location>
        <position position="1"/>
    </location>
</feature>
<evidence type="ECO:0000313" key="5">
    <source>
        <dbReference type="EMBL" id="KAH8500745.1"/>
    </source>
</evidence>
<dbReference type="Proteomes" id="UP000807159">
    <property type="component" value="Chromosome 8"/>
</dbReference>
<accession>A0A8T2Y6K2</accession>
<reference evidence="5" key="1">
    <citation type="journal article" date="2021" name="J. Hered.">
        <title>Genome Assembly of Salicaceae Populus deltoides (Eastern Cottonwood) I-69 Based on Nanopore Sequencing and Hi-C Technologies.</title>
        <authorList>
            <person name="Bai S."/>
            <person name="Wu H."/>
            <person name="Zhang J."/>
            <person name="Pan Z."/>
            <person name="Zhao W."/>
            <person name="Li Z."/>
            <person name="Tong C."/>
        </authorList>
    </citation>
    <scope>NUCLEOTIDE SEQUENCE</scope>
    <source>
        <tissue evidence="5">Leaf</tissue>
    </source>
</reference>
<dbReference type="GO" id="GO:0006423">
    <property type="term" value="P:cysteinyl-tRNA aminoacylation"/>
    <property type="evidence" value="ECO:0007669"/>
    <property type="project" value="TreeGrafter"/>
</dbReference>
<feature type="domain" description="tRNA synthetases class I catalytic" evidence="4">
    <location>
        <begin position="20"/>
        <end position="119"/>
    </location>
</feature>
<evidence type="ECO:0000259" key="4">
    <source>
        <dbReference type="Pfam" id="PF01406"/>
    </source>
</evidence>
<dbReference type="AlphaFoldDB" id="A0A8T2Y6K2"/>
<protein>
    <recommendedName>
        <fullName evidence="4">tRNA synthetases class I catalytic domain-containing protein</fullName>
    </recommendedName>
</protein>
<dbReference type="GO" id="GO:0004817">
    <property type="term" value="F:cysteine-tRNA ligase activity"/>
    <property type="evidence" value="ECO:0007669"/>
    <property type="project" value="TreeGrafter"/>
</dbReference>
<keyword evidence="2" id="KW-0547">Nucleotide-binding</keyword>
<evidence type="ECO:0000256" key="3">
    <source>
        <dbReference type="ARBA" id="ARBA00022840"/>
    </source>
</evidence>